<dbReference type="EMBL" id="AZIL01000359">
    <property type="protein sequence ID" value="EWM27907.1"/>
    <property type="molecule type" value="Genomic_DNA"/>
</dbReference>
<dbReference type="PANTHER" id="PTHR24113">
    <property type="entry name" value="RAN GTPASE-ACTIVATING PROTEIN 1"/>
    <property type="match status" value="1"/>
</dbReference>
<sequence>MGPMKRNITEVASDHGVHGKCVTPPEIWSNRAAGGKKEYLTCLPQGTDILFVSFLSGSQALYCLACSHRKLAKYVCYVDRLNNLQKGRLKALARHFKSYSLNGARYHDQHICNGPAKYTARELPLLKKLHFSGQMEWNSGLLRLFLNSILLTPGTACVNMPTLECLDLSETVMTSVVLHLLLEKIAKRPHLHTLLLPDMRETAYGTANFVRSIPFIREVGNRHGVGLHYLREIIDKLRLGEHHHEGLLQPAPLEKLDFACRRGEVKLGQYRVACRTLLDMVKLLGARALFPRLRVLRLDCPPLDFKGLYRDVSITLCKNAGPYFMRGAVAGLEELCLRNTENMGMTASDLIGMTKAMARGPVANFKAMQVLRLHGFVSGEFHPALALVTAFTGMRNPRDGRWHSLRILDLTNNLLGDIALETLAESIGKGVFGPALQELDLSLSQGVRRTQQTTIGPAGIRALVMALKARGDAGEEICLKRLHLGGQEIGDEGVAELARGWCLRGFCCWKALEEVKLNENGITDEGFWHLMAGVTPCVEEEMEESEEEAPPTSLRRGKWPVLRRLVLERNLIMGGEDLCKRVRSFFACQMLDACPTALPLKRLNLARNPLTAEGLGTFLSCLGPSLRELKLGGNTNKSNYNNAMLRELWRPVCDAFEWKNLARLWDVRRLDLRKLEMSREVVEELARVLQEGRQLTRLCQLELSLADIRRERDVAVIVNDLKIARGPRLVWDVLTINYQTWIELREP</sequence>
<dbReference type="GO" id="GO:0006913">
    <property type="term" value="P:nucleocytoplasmic transport"/>
    <property type="evidence" value="ECO:0007669"/>
    <property type="project" value="TreeGrafter"/>
</dbReference>
<proteinExistence type="predicted"/>
<dbReference type="GO" id="GO:0031267">
    <property type="term" value="F:small GTPase binding"/>
    <property type="evidence" value="ECO:0007669"/>
    <property type="project" value="TreeGrafter"/>
</dbReference>
<accession>W7TPB2</accession>
<dbReference type="InterPro" id="IPR027038">
    <property type="entry name" value="RanGap"/>
</dbReference>
<protein>
    <submittedName>
        <fullName evidence="1">Leucine-rich repeat protein</fullName>
    </submittedName>
</protein>
<keyword evidence="2" id="KW-1185">Reference proteome</keyword>
<dbReference type="Proteomes" id="UP000019335">
    <property type="component" value="Chromosome 5"/>
</dbReference>
<evidence type="ECO:0000313" key="1">
    <source>
        <dbReference type="EMBL" id="EWM27907.1"/>
    </source>
</evidence>
<dbReference type="SMART" id="SM00368">
    <property type="entry name" value="LRR_RI"/>
    <property type="match status" value="5"/>
</dbReference>
<dbReference type="Pfam" id="PF13516">
    <property type="entry name" value="LRR_6"/>
    <property type="match status" value="2"/>
</dbReference>
<dbReference type="GO" id="GO:0005829">
    <property type="term" value="C:cytosol"/>
    <property type="evidence" value="ECO:0007669"/>
    <property type="project" value="TreeGrafter"/>
</dbReference>
<dbReference type="SUPFAM" id="SSF52047">
    <property type="entry name" value="RNI-like"/>
    <property type="match status" value="2"/>
</dbReference>
<dbReference type="PANTHER" id="PTHR24113:SF15">
    <property type="entry name" value="NACHT DOMAIN-CONTAINING PROTEIN"/>
    <property type="match status" value="1"/>
</dbReference>
<dbReference type="GO" id="GO:0005634">
    <property type="term" value="C:nucleus"/>
    <property type="evidence" value="ECO:0007669"/>
    <property type="project" value="TreeGrafter"/>
</dbReference>
<organism evidence="1 2">
    <name type="scientific">Nannochloropsis gaditana</name>
    <dbReference type="NCBI Taxonomy" id="72520"/>
    <lineage>
        <taxon>Eukaryota</taxon>
        <taxon>Sar</taxon>
        <taxon>Stramenopiles</taxon>
        <taxon>Ochrophyta</taxon>
        <taxon>Eustigmatophyceae</taxon>
        <taxon>Eustigmatales</taxon>
        <taxon>Monodopsidaceae</taxon>
        <taxon>Nannochloropsis</taxon>
    </lineage>
</organism>
<dbReference type="InterPro" id="IPR032675">
    <property type="entry name" value="LRR_dom_sf"/>
</dbReference>
<dbReference type="Gene3D" id="3.80.10.10">
    <property type="entry name" value="Ribonuclease Inhibitor"/>
    <property type="match status" value="1"/>
</dbReference>
<name>W7TPB2_9STRA</name>
<dbReference type="OrthoDB" id="184583at2759"/>
<dbReference type="AlphaFoldDB" id="W7TPB2"/>
<dbReference type="PROSITE" id="PS51450">
    <property type="entry name" value="LRR"/>
    <property type="match status" value="1"/>
</dbReference>
<comment type="caution">
    <text evidence="1">The sequence shown here is derived from an EMBL/GenBank/DDBJ whole genome shotgun (WGS) entry which is preliminary data.</text>
</comment>
<evidence type="ECO:0000313" key="2">
    <source>
        <dbReference type="Proteomes" id="UP000019335"/>
    </source>
</evidence>
<gene>
    <name evidence="1" type="ORF">Naga_100338g5</name>
</gene>
<dbReference type="GO" id="GO:0048471">
    <property type="term" value="C:perinuclear region of cytoplasm"/>
    <property type="evidence" value="ECO:0007669"/>
    <property type="project" value="TreeGrafter"/>
</dbReference>
<dbReference type="InterPro" id="IPR001611">
    <property type="entry name" value="Leu-rich_rpt"/>
</dbReference>
<reference evidence="1 2" key="1">
    <citation type="journal article" date="2014" name="Mol. Plant">
        <title>Chromosome Scale Genome Assembly and Transcriptome Profiling of Nannochloropsis gaditana in Nitrogen Depletion.</title>
        <authorList>
            <person name="Corteggiani Carpinelli E."/>
            <person name="Telatin A."/>
            <person name="Vitulo N."/>
            <person name="Forcato C."/>
            <person name="D'Angelo M."/>
            <person name="Schiavon R."/>
            <person name="Vezzi A."/>
            <person name="Giacometti G.M."/>
            <person name="Morosinotto T."/>
            <person name="Valle G."/>
        </authorList>
    </citation>
    <scope>NUCLEOTIDE SEQUENCE [LARGE SCALE GENOMIC DNA]</scope>
    <source>
        <strain evidence="1 2">B-31</strain>
    </source>
</reference>
<dbReference type="GO" id="GO:0005096">
    <property type="term" value="F:GTPase activator activity"/>
    <property type="evidence" value="ECO:0007669"/>
    <property type="project" value="InterPro"/>
</dbReference>